<dbReference type="InterPro" id="IPR001279">
    <property type="entry name" value="Metallo-B-lactamas"/>
</dbReference>
<dbReference type="PANTHER" id="PTHR40254">
    <property type="entry name" value="BLR0577 PROTEIN"/>
    <property type="match status" value="1"/>
</dbReference>
<dbReference type="InterPro" id="IPR052189">
    <property type="entry name" value="L-asp_N-monooxygenase_NS-form"/>
</dbReference>
<dbReference type="PANTHER" id="PTHR40254:SF1">
    <property type="entry name" value="BLR0577 PROTEIN"/>
    <property type="match status" value="1"/>
</dbReference>
<dbReference type="KEGG" id="nfl:COO91_07917"/>
<accession>A0A2K8T4B8</accession>
<dbReference type="Gene3D" id="3.50.50.60">
    <property type="entry name" value="FAD/NAD(P)-binding domain"/>
    <property type="match status" value="1"/>
</dbReference>
<dbReference type="SMART" id="SM00849">
    <property type="entry name" value="Lactamase_B"/>
    <property type="match status" value="1"/>
</dbReference>
<dbReference type="CDD" id="cd07724">
    <property type="entry name" value="POD-like_MBL-fold"/>
    <property type="match status" value="1"/>
</dbReference>
<dbReference type="GO" id="GO:0016787">
    <property type="term" value="F:hydrolase activity"/>
    <property type="evidence" value="ECO:0007669"/>
    <property type="project" value="UniProtKB-KW"/>
</dbReference>
<proteinExistence type="predicted"/>
<dbReference type="Pfam" id="PF13454">
    <property type="entry name" value="NAD_binding_9"/>
    <property type="match status" value="1"/>
</dbReference>
<dbReference type="Proteomes" id="UP000232003">
    <property type="component" value="Chromosome"/>
</dbReference>
<protein>
    <submittedName>
        <fullName evidence="2">Glyoxylase or a related metal-dependent hydrolase, beta-lactamase superfamily II</fullName>
    </submittedName>
</protein>
<feature type="domain" description="Metallo-beta-lactamase" evidence="1">
    <location>
        <begin position="505"/>
        <end position="665"/>
    </location>
</feature>
<keyword evidence="3" id="KW-1185">Reference proteome</keyword>
<gene>
    <name evidence="2" type="ORF">COO91_07917</name>
</gene>
<reference evidence="2 3" key="1">
    <citation type="submission" date="2017-11" db="EMBL/GenBank/DDBJ databases">
        <title>Complete genome of a free-living desiccation-tolerant cyanobacterium and its photosynthetic adaptation to extreme terrestrial habitat.</title>
        <authorList>
            <person name="Shang J."/>
        </authorList>
    </citation>
    <scope>NUCLEOTIDE SEQUENCE [LARGE SCALE GENOMIC DNA]</scope>
    <source>
        <strain evidence="2 3">CCNUN1</strain>
    </source>
</reference>
<dbReference type="GO" id="GO:0006749">
    <property type="term" value="P:glutathione metabolic process"/>
    <property type="evidence" value="ECO:0007669"/>
    <property type="project" value="InterPro"/>
</dbReference>
<dbReference type="AlphaFoldDB" id="A0A2K8T4B8"/>
<dbReference type="RefSeq" id="WP_100902090.1">
    <property type="nucleotide sequence ID" value="NZ_CAWNNC010000001.1"/>
</dbReference>
<dbReference type="InterPro" id="IPR036188">
    <property type="entry name" value="FAD/NAD-bd_sf"/>
</dbReference>
<name>A0A2K8T4B8_9NOSO</name>
<keyword evidence="2" id="KW-0378">Hydrolase</keyword>
<dbReference type="Gene3D" id="3.60.15.10">
    <property type="entry name" value="Ribonuclease Z/Hydroxyacylglutathione hydrolase-like"/>
    <property type="match status" value="1"/>
</dbReference>
<dbReference type="EMBL" id="CP024785">
    <property type="protein sequence ID" value="AUB41835.1"/>
    <property type="molecule type" value="Genomic_DNA"/>
</dbReference>
<evidence type="ECO:0000259" key="1">
    <source>
        <dbReference type="SMART" id="SM00849"/>
    </source>
</evidence>
<dbReference type="OrthoDB" id="9784009at2"/>
<evidence type="ECO:0000313" key="2">
    <source>
        <dbReference type="EMBL" id="AUB41835.1"/>
    </source>
</evidence>
<dbReference type="InterPro" id="IPR044528">
    <property type="entry name" value="POD-like_MBL-fold"/>
</dbReference>
<dbReference type="SUPFAM" id="SSF51905">
    <property type="entry name" value="FAD/NAD(P)-binding domain"/>
    <property type="match status" value="1"/>
</dbReference>
<organism evidence="2 3">
    <name type="scientific">Nostoc flagelliforme CCNUN1</name>
    <dbReference type="NCBI Taxonomy" id="2038116"/>
    <lineage>
        <taxon>Bacteria</taxon>
        <taxon>Bacillati</taxon>
        <taxon>Cyanobacteriota</taxon>
        <taxon>Cyanophyceae</taxon>
        <taxon>Nostocales</taxon>
        <taxon>Nostocaceae</taxon>
        <taxon>Nostoc</taxon>
    </lineage>
</organism>
<dbReference type="InterPro" id="IPR036866">
    <property type="entry name" value="RibonucZ/Hydroxyglut_hydro"/>
</dbReference>
<dbReference type="GO" id="GO:0050313">
    <property type="term" value="F:sulfur dioxygenase activity"/>
    <property type="evidence" value="ECO:0007669"/>
    <property type="project" value="InterPro"/>
</dbReference>
<evidence type="ECO:0000313" key="3">
    <source>
        <dbReference type="Proteomes" id="UP000232003"/>
    </source>
</evidence>
<dbReference type="SUPFAM" id="SSF56281">
    <property type="entry name" value="Metallo-hydrolase/oxidoreductase"/>
    <property type="match status" value="1"/>
</dbReference>
<dbReference type="InterPro" id="IPR038732">
    <property type="entry name" value="HpyO/CreE_NAD-binding"/>
</dbReference>
<sequence>MNPSFLTAHTPTTIAIVGGGFSGSLVATHLLKTASQPLTIKLIERSDQIGKGIAYSTDTNCHLLNVSAGNMSAFAHDPGHLLRWLQHNRDELTVFFSEEVNASTFIPRKVYGLYIQSVLAEAEATAPSDVRLERFTDEVVGVQPEEKGAMISLRSGRCFAADRVVLALGNSPSAPPAIQNPNSNDDYLRNAWSADALADLNADAPVLLIGTGLTMVDMVLSLSDRQHRGKIYAVSRRGLFPLKHQAAQPYPCFLTLENSPKSVRDWLRRLRAEVEIAATQGYDWRAVIDSLRPMNQKIWQKLPTEEQQRFLRHLTPYWDVHRHRIAPKVADVVTQMLDSAQLTIAAGRIREYQALPDGVAVTVCQRKTQTNNILHVRRVVNCTGVAADYRRSPHPLITNLRSQKLIRPNAIGLGLDTDTQGALYAADGNVSTLFYTLGTPRKGDLWETIAVPELRVQAQELSKALLQSLPVRVRSIPTMPLLSDGSAEIPQSTFLFRQFFDPATSSYTYLIGDRQTGDAVLVDPVLEQVDRDLESLNELGLKLRYCLETHLHADHITGAGKLRQQTGAQVIVPQNTAVTKADRSLVGGEILEVGSVIIETIFTPGHSASHIAYLVNKTHLLTGDALFIRGCGRTDFQGGDPGTLYDVVTQRLFTLPDDTLVYPAHDYKGRTVSTIGEEKRLNPRFSDSYGELRYETLRERYRSRSQFITIMNNLKLSYPQKMNATVPANEYCGDFIPQESLDLATSWPTDEEQKQIELTVMTNTEIYNDYFAMYI</sequence>
<dbReference type="Pfam" id="PF00753">
    <property type="entry name" value="Lactamase_B"/>
    <property type="match status" value="1"/>
</dbReference>